<name>A0ABP5TLP0_9ACTN</name>
<comment type="caution">
    <text evidence="2">The sequence shown here is derived from an EMBL/GenBank/DDBJ whole genome shotgun (WGS) entry which is preliminary data.</text>
</comment>
<feature type="region of interest" description="Disordered" evidence="1">
    <location>
        <begin position="14"/>
        <end position="53"/>
    </location>
</feature>
<reference evidence="3" key="1">
    <citation type="journal article" date="2019" name="Int. J. Syst. Evol. Microbiol.">
        <title>The Global Catalogue of Microorganisms (GCM) 10K type strain sequencing project: providing services to taxonomists for standard genome sequencing and annotation.</title>
        <authorList>
            <consortium name="The Broad Institute Genomics Platform"/>
            <consortium name="The Broad Institute Genome Sequencing Center for Infectious Disease"/>
            <person name="Wu L."/>
            <person name="Ma J."/>
        </authorList>
    </citation>
    <scope>NUCLEOTIDE SEQUENCE [LARGE SCALE GENOMIC DNA]</scope>
    <source>
        <strain evidence="3">JCM 3272</strain>
    </source>
</reference>
<evidence type="ECO:0000256" key="1">
    <source>
        <dbReference type="SAM" id="MobiDB-lite"/>
    </source>
</evidence>
<dbReference type="EMBL" id="BAAARV010000036">
    <property type="protein sequence ID" value="GAA2356110.1"/>
    <property type="molecule type" value="Genomic_DNA"/>
</dbReference>
<evidence type="ECO:0000313" key="3">
    <source>
        <dbReference type="Proteomes" id="UP001501444"/>
    </source>
</evidence>
<sequence length="113" mass="11681">MGVTVAKLGDQWLRGIQPGSGTGLRPAPDPHKSCPNAADGNDVRQAGPAGGGRLTPFIRTYVVTNSHEPGAYSQDEWGLGADSRDVTGRTGFVAYTAGPHSGGDPPATRSFPH</sequence>
<organism evidence="2 3">
    <name type="scientific">Dactylosporangium salmoneum</name>
    <dbReference type="NCBI Taxonomy" id="53361"/>
    <lineage>
        <taxon>Bacteria</taxon>
        <taxon>Bacillati</taxon>
        <taxon>Actinomycetota</taxon>
        <taxon>Actinomycetes</taxon>
        <taxon>Micromonosporales</taxon>
        <taxon>Micromonosporaceae</taxon>
        <taxon>Dactylosporangium</taxon>
    </lineage>
</organism>
<dbReference type="Proteomes" id="UP001501444">
    <property type="component" value="Unassembled WGS sequence"/>
</dbReference>
<evidence type="ECO:0000313" key="2">
    <source>
        <dbReference type="EMBL" id="GAA2356110.1"/>
    </source>
</evidence>
<keyword evidence="3" id="KW-1185">Reference proteome</keyword>
<protein>
    <submittedName>
        <fullName evidence="2">Uncharacterized protein</fullName>
    </submittedName>
</protein>
<gene>
    <name evidence="2" type="ORF">GCM10010170_048870</name>
</gene>
<proteinExistence type="predicted"/>
<accession>A0ABP5TLP0</accession>